<dbReference type="Pfam" id="PF00480">
    <property type="entry name" value="ROK"/>
    <property type="match status" value="1"/>
</dbReference>
<dbReference type="Gene3D" id="3.30.420.40">
    <property type="match status" value="2"/>
</dbReference>
<dbReference type="InterPro" id="IPR049874">
    <property type="entry name" value="ROK_cs"/>
</dbReference>
<evidence type="ECO:0000256" key="1">
    <source>
        <dbReference type="ARBA" id="ARBA00001946"/>
    </source>
</evidence>
<dbReference type="OrthoDB" id="9783435at2"/>
<dbReference type="PANTHER" id="PTHR42742">
    <property type="entry name" value="TRANSCRIPTIONAL REPRESSOR MPRA"/>
    <property type="match status" value="1"/>
</dbReference>
<dbReference type="CDD" id="cd24067">
    <property type="entry name" value="ASKHA_NBD_ROK_BsFRK-like"/>
    <property type="match status" value="1"/>
</dbReference>
<keyword evidence="3" id="KW-0808">Transferase</keyword>
<evidence type="ECO:0000256" key="9">
    <source>
        <dbReference type="ARBA" id="ARBA00022842"/>
    </source>
</evidence>
<sequence>MAVIAAVEAGGTKFICGLGTEDGKIIDRVSIPTTTPEETMAQVIEYFKDKKFDVMGVGSFGPIDPVKGSKTYGYITKTPKPYWSDYNLIGELKKYYDVPMEFDTDVNGAALAESWWGAGEELKNVMYITVGTGIGAGAVVDGKMLQGLTHPEMGHIFLKRHKDDKFEGRCPFHKDCMEGMAAGPAIEDRWGKKGFDLADRDEVWDMEAYYLAQAVVNYILILSPQKIIMGGGVMKQQQLFPLIRKYVLEFLNGYVQKEEILEKIDEYVVYPGLGDEAGFIGAIALGKIALENSRK</sequence>
<evidence type="ECO:0000256" key="12">
    <source>
        <dbReference type="ARBA" id="ARBA00048451"/>
    </source>
</evidence>
<reference evidence="14" key="1">
    <citation type="submission" date="2016-01" db="EMBL/GenBank/DDBJ databases">
        <authorList>
            <person name="Mitreva M."/>
            <person name="Pepin K.H."/>
            <person name="Mihindukulasuriya K.A."/>
            <person name="Fulton R."/>
            <person name="Fronick C."/>
            <person name="O'Laughlin M."/>
            <person name="Miner T."/>
            <person name="Herter B."/>
            <person name="Rosa B.A."/>
            <person name="Cordes M."/>
            <person name="Tomlinson C."/>
            <person name="Wollam A."/>
            <person name="Palsikar V.B."/>
            <person name="Mardis E.R."/>
            <person name="Wilson R.K."/>
        </authorList>
    </citation>
    <scope>NUCLEOTIDE SEQUENCE [LARGE SCALE GENOMIC DNA]</scope>
    <source>
        <strain evidence="14">KA00185</strain>
    </source>
</reference>
<keyword evidence="5" id="KW-0547">Nucleotide-binding</keyword>
<dbReference type="PANTHER" id="PTHR42742:SF3">
    <property type="entry name" value="FRUCTOKINASE"/>
    <property type="match status" value="1"/>
</dbReference>
<proteinExistence type="inferred from homology"/>
<evidence type="ECO:0000256" key="11">
    <source>
        <dbReference type="ARBA" id="ARBA00038887"/>
    </source>
</evidence>
<dbReference type="InterPro" id="IPR000600">
    <property type="entry name" value="ROK"/>
</dbReference>
<keyword evidence="4" id="KW-0479">Metal-binding</keyword>
<evidence type="ECO:0000256" key="4">
    <source>
        <dbReference type="ARBA" id="ARBA00022723"/>
    </source>
</evidence>
<dbReference type="PROSITE" id="PS01125">
    <property type="entry name" value="ROK"/>
    <property type="match status" value="1"/>
</dbReference>
<comment type="catalytic activity">
    <reaction evidence="12">
        <text>D-fructose + ATP = D-fructose 6-phosphate + ADP + H(+)</text>
        <dbReference type="Rhea" id="RHEA:16125"/>
        <dbReference type="ChEBI" id="CHEBI:15378"/>
        <dbReference type="ChEBI" id="CHEBI:30616"/>
        <dbReference type="ChEBI" id="CHEBI:37721"/>
        <dbReference type="ChEBI" id="CHEBI:61527"/>
        <dbReference type="ChEBI" id="CHEBI:456216"/>
        <dbReference type="EC" id="2.7.1.4"/>
    </reaction>
</comment>
<evidence type="ECO:0000313" key="14">
    <source>
        <dbReference type="Proteomes" id="UP000070483"/>
    </source>
</evidence>
<dbReference type="EMBL" id="LSDD01000016">
    <property type="protein sequence ID" value="KXB69681.1"/>
    <property type="molecule type" value="Genomic_DNA"/>
</dbReference>
<evidence type="ECO:0000256" key="2">
    <source>
        <dbReference type="ARBA" id="ARBA00006479"/>
    </source>
</evidence>
<comment type="similarity">
    <text evidence="2">Belongs to the ROK (NagC/XylR) family.</text>
</comment>
<name>A0A134APR6_9FUSO</name>
<dbReference type="FunFam" id="3.30.420.40:FF:000136">
    <property type="entry name" value="Putative fructokinase"/>
    <property type="match status" value="1"/>
</dbReference>
<accession>A0A134APR6</accession>
<dbReference type="GO" id="GO:0046872">
    <property type="term" value="F:metal ion binding"/>
    <property type="evidence" value="ECO:0007669"/>
    <property type="project" value="UniProtKB-KW"/>
</dbReference>
<dbReference type="FunFam" id="3.30.420.40:FF:000153">
    <property type="entry name" value="Putative fructokinase"/>
    <property type="match status" value="1"/>
</dbReference>
<dbReference type="EC" id="2.7.1.4" evidence="11"/>
<keyword evidence="6 13" id="KW-0418">Kinase</keyword>
<dbReference type="PATRIC" id="fig|157687.3.peg.289"/>
<comment type="caution">
    <text evidence="13">The sequence shown here is derived from an EMBL/GenBank/DDBJ whole genome shotgun (WGS) entry which is preliminary data.</text>
</comment>
<keyword evidence="9" id="KW-0460">Magnesium</keyword>
<evidence type="ECO:0000256" key="3">
    <source>
        <dbReference type="ARBA" id="ARBA00022679"/>
    </source>
</evidence>
<evidence type="ECO:0000256" key="10">
    <source>
        <dbReference type="ARBA" id="ARBA00023277"/>
    </source>
</evidence>
<dbReference type="SUPFAM" id="SSF53067">
    <property type="entry name" value="Actin-like ATPase domain"/>
    <property type="match status" value="1"/>
</dbReference>
<evidence type="ECO:0000256" key="8">
    <source>
        <dbReference type="ARBA" id="ARBA00022840"/>
    </source>
</evidence>
<dbReference type="GO" id="GO:0008865">
    <property type="term" value="F:fructokinase activity"/>
    <property type="evidence" value="ECO:0007669"/>
    <property type="project" value="UniProtKB-EC"/>
</dbReference>
<dbReference type="STRING" id="157687.HMPREF3180_00285"/>
<dbReference type="InterPro" id="IPR043129">
    <property type="entry name" value="ATPase_NBD"/>
</dbReference>
<dbReference type="InterPro" id="IPR051804">
    <property type="entry name" value="Carb_Metab_Reg_Kinase/Isom"/>
</dbReference>
<evidence type="ECO:0000256" key="7">
    <source>
        <dbReference type="ARBA" id="ARBA00022833"/>
    </source>
</evidence>
<gene>
    <name evidence="13" type="ORF">HMPREF3180_00285</name>
</gene>
<keyword evidence="8" id="KW-0067">ATP-binding</keyword>
<evidence type="ECO:0000256" key="5">
    <source>
        <dbReference type="ARBA" id="ARBA00022741"/>
    </source>
</evidence>
<evidence type="ECO:0000313" key="13">
    <source>
        <dbReference type="EMBL" id="KXB69681.1"/>
    </source>
</evidence>
<protein>
    <recommendedName>
        <fullName evidence="11">fructokinase</fullName>
        <ecNumber evidence="11">2.7.1.4</ecNumber>
    </recommendedName>
</protein>
<dbReference type="AlphaFoldDB" id="A0A134APR6"/>
<dbReference type="GO" id="GO:0005524">
    <property type="term" value="F:ATP binding"/>
    <property type="evidence" value="ECO:0007669"/>
    <property type="project" value="UniProtKB-KW"/>
</dbReference>
<keyword evidence="14" id="KW-1185">Reference proteome</keyword>
<evidence type="ECO:0000256" key="6">
    <source>
        <dbReference type="ARBA" id="ARBA00022777"/>
    </source>
</evidence>
<keyword evidence="7" id="KW-0862">Zinc</keyword>
<organism evidence="13 14">
    <name type="scientific">Leptotrichia wadei</name>
    <dbReference type="NCBI Taxonomy" id="157687"/>
    <lineage>
        <taxon>Bacteria</taxon>
        <taxon>Fusobacteriati</taxon>
        <taxon>Fusobacteriota</taxon>
        <taxon>Fusobacteriia</taxon>
        <taxon>Fusobacteriales</taxon>
        <taxon>Leptotrichiaceae</taxon>
        <taxon>Leptotrichia</taxon>
    </lineage>
</organism>
<keyword evidence="10" id="KW-0119">Carbohydrate metabolism</keyword>
<dbReference type="RefSeq" id="WP_060917318.1">
    <property type="nucleotide sequence ID" value="NZ_KQ960010.1"/>
</dbReference>
<dbReference type="Proteomes" id="UP000070483">
    <property type="component" value="Unassembled WGS sequence"/>
</dbReference>
<comment type="cofactor">
    <cofactor evidence="1">
        <name>Mg(2+)</name>
        <dbReference type="ChEBI" id="CHEBI:18420"/>
    </cofactor>
</comment>